<gene>
    <name evidence="3" type="ORF">K444DRAFT_612979</name>
</gene>
<reference evidence="3 4" key="1">
    <citation type="submission" date="2016-04" db="EMBL/GenBank/DDBJ databases">
        <title>A degradative enzymes factory behind the ericoid mycorrhizal symbiosis.</title>
        <authorList>
            <consortium name="DOE Joint Genome Institute"/>
            <person name="Martino E."/>
            <person name="Morin E."/>
            <person name="Grelet G."/>
            <person name="Kuo A."/>
            <person name="Kohler A."/>
            <person name="Daghino S."/>
            <person name="Barry K."/>
            <person name="Choi C."/>
            <person name="Cichocki N."/>
            <person name="Clum A."/>
            <person name="Copeland A."/>
            <person name="Hainaut M."/>
            <person name="Haridas S."/>
            <person name="Labutti K."/>
            <person name="Lindquist E."/>
            <person name="Lipzen A."/>
            <person name="Khouja H.-R."/>
            <person name="Murat C."/>
            <person name="Ohm R."/>
            <person name="Olson A."/>
            <person name="Spatafora J."/>
            <person name="Veneault-Fourrey C."/>
            <person name="Henrissat B."/>
            <person name="Grigoriev I."/>
            <person name="Martin F."/>
            <person name="Perotto S."/>
        </authorList>
    </citation>
    <scope>NUCLEOTIDE SEQUENCE [LARGE SCALE GENOMIC DNA]</scope>
    <source>
        <strain evidence="3 4">E</strain>
    </source>
</reference>
<evidence type="ECO:0000313" key="3">
    <source>
        <dbReference type="EMBL" id="PMD59920.1"/>
    </source>
</evidence>
<evidence type="ECO:0000313" key="4">
    <source>
        <dbReference type="Proteomes" id="UP000235371"/>
    </source>
</evidence>
<dbReference type="InParanoid" id="A0A2J6TA74"/>
<dbReference type="AlphaFoldDB" id="A0A2J6TA74"/>
<dbReference type="RefSeq" id="XP_024736824.1">
    <property type="nucleotide sequence ID" value="XM_024880249.1"/>
</dbReference>
<keyword evidence="2" id="KW-1133">Transmembrane helix</keyword>
<feature type="region of interest" description="Disordered" evidence="1">
    <location>
        <begin position="44"/>
        <end position="68"/>
    </location>
</feature>
<name>A0A2J6TA74_9HELO</name>
<evidence type="ECO:0000256" key="2">
    <source>
        <dbReference type="SAM" id="Phobius"/>
    </source>
</evidence>
<evidence type="ECO:0000256" key="1">
    <source>
        <dbReference type="SAM" id="MobiDB-lite"/>
    </source>
</evidence>
<dbReference type="GeneID" id="36588326"/>
<feature type="transmembrane region" description="Helical" evidence="2">
    <location>
        <begin position="29"/>
        <end position="49"/>
    </location>
</feature>
<keyword evidence="2" id="KW-0812">Transmembrane</keyword>
<protein>
    <submittedName>
        <fullName evidence="3">Uncharacterized protein</fullName>
    </submittedName>
</protein>
<keyword evidence="2" id="KW-0472">Membrane</keyword>
<dbReference type="EMBL" id="KZ613803">
    <property type="protein sequence ID" value="PMD59920.1"/>
    <property type="molecule type" value="Genomic_DNA"/>
</dbReference>
<sequence>MQKAIETLLSIIPSSDSIPKDRVIPALSAFYIFWTFAATGAASAGGLGASRKEGLDNNRESAPKTNLG</sequence>
<dbReference type="Proteomes" id="UP000235371">
    <property type="component" value="Unassembled WGS sequence"/>
</dbReference>
<proteinExistence type="predicted"/>
<accession>A0A2J6TA74</accession>
<feature type="compositionally biased region" description="Basic and acidic residues" evidence="1">
    <location>
        <begin position="50"/>
        <end position="62"/>
    </location>
</feature>
<organism evidence="3 4">
    <name type="scientific">Hyaloscypha bicolor E</name>
    <dbReference type="NCBI Taxonomy" id="1095630"/>
    <lineage>
        <taxon>Eukaryota</taxon>
        <taxon>Fungi</taxon>
        <taxon>Dikarya</taxon>
        <taxon>Ascomycota</taxon>
        <taxon>Pezizomycotina</taxon>
        <taxon>Leotiomycetes</taxon>
        <taxon>Helotiales</taxon>
        <taxon>Hyaloscyphaceae</taxon>
        <taxon>Hyaloscypha</taxon>
        <taxon>Hyaloscypha bicolor</taxon>
    </lineage>
</organism>
<keyword evidence="4" id="KW-1185">Reference proteome</keyword>